<evidence type="ECO:0000313" key="2">
    <source>
        <dbReference type="EMBL" id="OOC56290.1"/>
    </source>
</evidence>
<dbReference type="EMBL" id="MCOK01000001">
    <property type="protein sequence ID" value="OOC56290.1"/>
    <property type="molecule type" value="Genomic_DNA"/>
</dbReference>
<sequence>MHQPPNVRLPPSHGELYGPRLVVTAFCWTASGALLVLTIGARAAAAVTGTTWFGPDPAWSEASGLLSDTLGTVAMGVLPVLILLALAFTVSLEAVHPRSLPPWTTREQLRKARVLAGNAVMGDDPRINLLARVHAGVHVRSAGWLLYRPALAGHLVIFGVMSGSGVPLLVRGLSDEDPALTAIGLNTALLFAGFAVLALALAPRRRRMREFCALYDAAHQRVAR</sequence>
<name>A0A1V3C7C5_9ACTN</name>
<dbReference type="OrthoDB" id="3431695at2"/>
<feature type="transmembrane region" description="Helical" evidence="1">
    <location>
        <begin position="150"/>
        <end position="170"/>
    </location>
</feature>
<dbReference type="AlphaFoldDB" id="A0A1V3C7C5"/>
<proteinExistence type="predicted"/>
<reference evidence="3" key="1">
    <citation type="submission" date="2016-08" db="EMBL/GenBank/DDBJ databases">
        <authorList>
            <person name="Tokovenko B."/>
            <person name="Kalinowski J."/>
        </authorList>
    </citation>
    <scope>NUCLEOTIDE SEQUENCE [LARGE SCALE GENOMIC DNA]</scope>
    <source>
        <strain evidence="3">UTMC102</strain>
    </source>
</reference>
<keyword evidence="1" id="KW-0812">Transmembrane</keyword>
<dbReference type="Proteomes" id="UP000189004">
    <property type="component" value="Unassembled WGS sequence"/>
</dbReference>
<dbReference type="STRING" id="501010.NOSIN_22715"/>
<feature type="transmembrane region" description="Helical" evidence="1">
    <location>
        <begin position="21"/>
        <end position="45"/>
    </location>
</feature>
<comment type="caution">
    <text evidence="2">The sequence shown here is derived from an EMBL/GenBank/DDBJ whole genome shotgun (WGS) entry which is preliminary data.</text>
</comment>
<accession>A0A1V3C7C5</accession>
<protein>
    <submittedName>
        <fullName evidence="2">Uncharacterized protein</fullName>
    </submittedName>
</protein>
<feature type="transmembrane region" description="Helical" evidence="1">
    <location>
        <begin position="65"/>
        <end position="90"/>
    </location>
</feature>
<keyword evidence="3" id="KW-1185">Reference proteome</keyword>
<keyword evidence="1" id="KW-0472">Membrane</keyword>
<evidence type="ECO:0000313" key="3">
    <source>
        <dbReference type="Proteomes" id="UP000189004"/>
    </source>
</evidence>
<organism evidence="2 3">
    <name type="scientific">Nocardiopsis sinuspersici</name>
    <dbReference type="NCBI Taxonomy" id="501010"/>
    <lineage>
        <taxon>Bacteria</taxon>
        <taxon>Bacillati</taxon>
        <taxon>Actinomycetota</taxon>
        <taxon>Actinomycetes</taxon>
        <taxon>Streptosporangiales</taxon>
        <taxon>Nocardiopsidaceae</taxon>
        <taxon>Nocardiopsis</taxon>
    </lineage>
</organism>
<keyword evidence="1" id="KW-1133">Transmembrane helix</keyword>
<gene>
    <name evidence="2" type="ORF">NOSIN_22715</name>
</gene>
<feature type="transmembrane region" description="Helical" evidence="1">
    <location>
        <begin position="182"/>
        <end position="202"/>
    </location>
</feature>
<dbReference type="RefSeq" id="WP_077692730.1">
    <property type="nucleotide sequence ID" value="NZ_MCOK01000001.1"/>
</dbReference>
<evidence type="ECO:0000256" key="1">
    <source>
        <dbReference type="SAM" id="Phobius"/>
    </source>
</evidence>